<sequence length="143" mass="15268">MPRHTLPSLLLALACCQPAWALSGEMVVIVSARNATDALRADQVADIFLGQSGRFPDGAQASAVDQPIGAAQRDAFYLKVAAKSPALLKAYWTKMIFTGRGQPPREVPDSAAVRRLVADNPGLIGYIDRDALDASVKPVLVVR</sequence>
<feature type="chain" id="PRO_5008355533" description="Phosphate ABC transporter substrate-binding protein" evidence="1">
    <location>
        <begin position="22"/>
        <end position="143"/>
    </location>
</feature>
<feature type="signal peptide" evidence="1">
    <location>
        <begin position="1"/>
        <end position="21"/>
    </location>
</feature>
<dbReference type="PATRIC" id="fig|1747903.4.peg.1866"/>
<dbReference type="PROSITE" id="PS51257">
    <property type="entry name" value="PROKAR_LIPOPROTEIN"/>
    <property type="match status" value="1"/>
</dbReference>
<dbReference type="AlphaFoldDB" id="A0A1A7BZZ3"/>
<protein>
    <recommendedName>
        <fullName evidence="4">Phosphate ABC transporter substrate-binding protein</fullName>
    </recommendedName>
</protein>
<evidence type="ECO:0008006" key="4">
    <source>
        <dbReference type="Google" id="ProtNLM"/>
    </source>
</evidence>
<dbReference type="Proteomes" id="UP000092713">
    <property type="component" value="Unassembled WGS sequence"/>
</dbReference>
<organism evidence="2 3">
    <name type="scientific">Janthinobacterium psychrotolerans</name>
    <dbReference type="NCBI Taxonomy" id="1747903"/>
    <lineage>
        <taxon>Bacteria</taxon>
        <taxon>Pseudomonadati</taxon>
        <taxon>Pseudomonadota</taxon>
        <taxon>Betaproteobacteria</taxon>
        <taxon>Burkholderiales</taxon>
        <taxon>Oxalobacteraceae</taxon>
        <taxon>Janthinobacterium</taxon>
    </lineage>
</organism>
<evidence type="ECO:0000256" key="1">
    <source>
        <dbReference type="SAM" id="SignalP"/>
    </source>
</evidence>
<dbReference type="SUPFAM" id="SSF53850">
    <property type="entry name" value="Periplasmic binding protein-like II"/>
    <property type="match status" value="1"/>
</dbReference>
<keyword evidence="1" id="KW-0732">Signal</keyword>
<proteinExistence type="predicted"/>
<name>A0A1A7BZZ3_9BURK</name>
<reference evidence="2 3" key="1">
    <citation type="submission" date="2016-04" db="EMBL/GenBank/DDBJ databases">
        <title>Draft genome sequence of Janthinobacterium psychrotolerans sp. nov., isolated from freshwater sediments in Denmark.</title>
        <authorList>
            <person name="Gong X."/>
            <person name="Skrivergaard S."/>
            <person name="Korsgaard B.S."/>
            <person name="Schreiber L."/>
            <person name="Marshall I.P."/>
            <person name="Finster K."/>
            <person name="Schramm A."/>
        </authorList>
    </citation>
    <scope>NUCLEOTIDE SEQUENCE [LARGE SCALE GENOMIC DNA]</scope>
    <source>
        <strain evidence="2 3">S3-2</strain>
    </source>
</reference>
<evidence type="ECO:0000313" key="3">
    <source>
        <dbReference type="Proteomes" id="UP000092713"/>
    </source>
</evidence>
<dbReference type="EMBL" id="LOCQ01000058">
    <property type="protein sequence ID" value="OBV38319.1"/>
    <property type="molecule type" value="Genomic_DNA"/>
</dbReference>
<comment type="caution">
    <text evidence="2">The sequence shown here is derived from an EMBL/GenBank/DDBJ whole genome shotgun (WGS) entry which is preliminary data.</text>
</comment>
<keyword evidence="3" id="KW-1185">Reference proteome</keyword>
<dbReference type="RefSeq" id="WP_065309282.1">
    <property type="nucleotide sequence ID" value="NZ_LOCQ01000058.1"/>
</dbReference>
<dbReference type="Gene3D" id="3.40.190.10">
    <property type="entry name" value="Periplasmic binding protein-like II"/>
    <property type="match status" value="1"/>
</dbReference>
<accession>A0A1A7BZZ3</accession>
<evidence type="ECO:0000313" key="2">
    <source>
        <dbReference type="EMBL" id="OBV38319.1"/>
    </source>
</evidence>
<dbReference type="OrthoDB" id="5368589at2"/>
<dbReference type="STRING" id="1747903.ASR47_1005273"/>
<gene>
    <name evidence="2" type="ORF">ASR47_1005273</name>
</gene>